<organism evidence="1 2">
    <name type="scientific">Leishmania donovani</name>
    <dbReference type="NCBI Taxonomy" id="5661"/>
    <lineage>
        <taxon>Eukaryota</taxon>
        <taxon>Discoba</taxon>
        <taxon>Euglenozoa</taxon>
        <taxon>Kinetoplastea</taxon>
        <taxon>Metakinetoplastina</taxon>
        <taxon>Trypanosomatida</taxon>
        <taxon>Trypanosomatidae</taxon>
        <taxon>Leishmaniinae</taxon>
        <taxon>Leishmania</taxon>
    </lineage>
</organism>
<reference evidence="2" key="2">
    <citation type="submission" date="2011-02" db="EMBL/GenBank/DDBJ databases">
        <title>Whole genome sequencing of Leishmania donovani clinical lines reveals dynamic variation related to drug resistance.</title>
        <authorList>
            <person name="Downing T."/>
            <person name="Imamura H."/>
            <person name="Sanders M."/>
            <person name="Decuypere S."/>
            <person name="Hertz-Fowler C."/>
            <person name="Clark T.G."/>
            <person name="Rijal S."/>
            <person name="Sundar S."/>
            <person name="Quail M.A."/>
            <person name="De Doncker S."/>
            <person name="Maes I."/>
            <person name="Vanaerschot M."/>
            <person name="Stark O."/>
            <person name="Schonian G."/>
            <person name="Dujardin J.C."/>
            <person name="Berriman M."/>
        </authorList>
    </citation>
    <scope>NUCLEOTIDE SEQUENCE [LARGE SCALE GENOMIC DNA]</scope>
    <source>
        <strain evidence="2">BPK282A1</strain>
    </source>
</reference>
<evidence type="ECO:0000313" key="2">
    <source>
        <dbReference type="Proteomes" id="UP000008980"/>
    </source>
</evidence>
<sequence>MLLSRCFCCSFSSHGIFRSRS</sequence>
<gene>
    <name evidence="1" type="ORF">LDBPK_200160</name>
</gene>
<dbReference type="EMBL" id="FR799607">
    <property type="protein sequence ID" value="CBZ33649.1"/>
    <property type="molecule type" value="Genomic_DNA"/>
</dbReference>
<protein>
    <submittedName>
        <fullName evidence="1">Uncharacterized protein</fullName>
    </submittedName>
</protein>
<proteinExistence type="predicted"/>
<reference evidence="1 2" key="1">
    <citation type="journal article" date="2011" name="Genome Res.">
        <title>Whole genome sequencing of multiple Leishmania donovani clinical isolates provides insights into population structure and mechanisms of drug resistance.</title>
        <authorList>
            <person name="Downing T."/>
            <person name="Imamura H."/>
            <person name="Decuypere S."/>
            <person name="Clark T.G."/>
            <person name="Coombs G.H."/>
            <person name="Cotton J.A."/>
            <person name="Hilley J.D."/>
            <person name="de Doncker S."/>
            <person name="Maes I."/>
            <person name="Mottram J.C."/>
            <person name="Quail M.A."/>
            <person name="Rijal S."/>
            <person name="Sanders M."/>
            <person name="Schonian G."/>
            <person name="Stark O."/>
            <person name="Sundar S."/>
            <person name="Vanaerschot M."/>
            <person name="Hertz-Fowler C."/>
            <person name="Dujardin J.C."/>
            <person name="Berriman M."/>
        </authorList>
    </citation>
    <scope>NUCLEOTIDE SEQUENCE [LARGE SCALE GENOMIC DNA]</scope>
    <source>
        <strain evidence="1 2">BPK282A1</strain>
    </source>
</reference>
<dbReference type="KEGG" id="ldo:LDBPK_200160"/>
<accession>E9BEG3</accession>
<dbReference type="AlphaFoldDB" id="E9BEG3"/>
<dbReference type="Proteomes" id="UP000008980">
    <property type="component" value="Chromosome 20"/>
</dbReference>
<evidence type="ECO:0000313" key="1">
    <source>
        <dbReference type="EMBL" id="CBZ33649.1"/>
    </source>
</evidence>
<name>E9BEG3_LEIDO</name>
<dbReference type="VEuPathDB" id="TriTrypDB:LdBPK_200160.1"/>